<reference evidence="3" key="1">
    <citation type="submission" date="2025-08" db="UniProtKB">
        <authorList>
            <consortium name="RefSeq"/>
        </authorList>
    </citation>
    <scope>IDENTIFICATION</scope>
    <source>
        <tissue evidence="3">Fruit stalk</tissue>
    </source>
</reference>
<evidence type="ECO:0000313" key="2">
    <source>
        <dbReference type="Proteomes" id="UP000515121"/>
    </source>
</evidence>
<proteinExistence type="predicted"/>
<evidence type="ECO:0000313" key="3">
    <source>
        <dbReference type="RefSeq" id="XP_022755712.1"/>
    </source>
</evidence>
<name>A0A6P5ZT33_DURZI</name>
<dbReference type="Proteomes" id="UP000515121">
    <property type="component" value="Unplaced"/>
</dbReference>
<organism evidence="2 3">
    <name type="scientific">Durio zibethinus</name>
    <name type="common">Durian</name>
    <dbReference type="NCBI Taxonomy" id="66656"/>
    <lineage>
        <taxon>Eukaryota</taxon>
        <taxon>Viridiplantae</taxon>
        <taxon>Streptophyta</taxon>
        <taxon>Embryophyta</taxon>
        <taxon>Tracheophyta</taxon>
        <taxon>Spermatophyta</taxon>
        <taxon>Magnoliopsida</taxon>
        <taxon>eudicotyledons</taxon>
        <taxon>Gunneridae</taxon>
        <taxon>Pentapetalae</taxon>
        <taxon>rosids</taxon>
        <taxon>malvids</taxon>
        <taxon>Malvales</taxon>
        <taxon>Malvaceae</taxon>
        <taxon>Helicteroideae</taxon>
        <taxon>Durio</taxon>
    </lineage>
</organism>
<protein>
    <submittedName>
        <fullName evidence="3">Uncharacterized protein LOC111303594</fullName>
    </submittedName>
</protein>
<dbReference type="KEGG" id="dzi:111303594"/>
<sequence>MDVMHVETVEVMVSDLSDSKKGDGNPLANWIRIAISTSTPLETFYLSLRQQAGPNRFICEHLIQLWASILAEYFVRQDLLELTESIHHTSAKMQQSVPKPSGSGLPKLREEEEWADNGDLFNG</sequence>
<dbReference type="RefSeq" id="XP_022755712.1">
    <property type="nucleotide sequence ID" value="XM_022899977.1"/>
</dbReference>
<dbReference type="AlphaFoldDB" id="A0A6P5ZT33"/>
<evidence type="ECO:0000256" key="1">
    <source>
        <dbReference type="SAM" id="MobiDB-lite"/>
    </source>
</evidence>
<gene>
    <name evidence="3" type="primary">LOC111303594</name>
</gene>
<keyword evidence="2" id="KW-1185">Reference proteome</keyword>
<accession>A0A6P5ZT33</accession>
<feature type="region of interest" description="Disordered" evidence="1">
    <location>
        <begin position="89"/>
        <end position="123"/>
    </location>
</feature>
<dbReference type="GeneID" id="111303594"/>